<dbReference type="Proteomes" id="UP001153555">
    <property type="component" value="Unassembled WGS sequence"/>
</dbReference>
<keyword evidence="4" id="KW-0862">Zinc</keyword>
<dbReference type="GO" id="GO:0008270">
    <property type="term" value="F:zinc ion binding"/>
    <property type="evidence" value="ECO:0007669"/>
    <property type="project" value="UniProtKB-KW"/>
</dbReference>
<evidence type="ECO:0000313" key="7">
    <source>
        <dbReference type="EMBL" id="CAA0813369.1"/>
    </source>
</evidence>
<dbReference type="OrthoDB" id="1884766at2759"/>
<accession>A0A9N7R4P7</accession>
<dbReference type="SUPFAM" id="SSF57889">
    <property type="entry name" value="Cysteine-rich domain"/>
    <property type="match status" value="6"/>
</dbReference>
<dbReference type="PROSITE" id="PS50081">
    <property type="entry name" value="ZF_DAG_PE_2"/>
    <property type="match status" value="1"/>
</dbReference>
<dbReference type="PANTHER" id="PTHR32410">
    <property type="entry name" value="CYSTEINE/HISTIDINE-RICH C1 DOMAIN FAMILY PROTEIN"/>
    <property type="match status" value="1"/>
</dbReference>
<evidence type="ECO:0000259" key="6">
    <source>
        <dbReference type="PROSITE" id="PS50081"/>
    </source>
</evidence>
<evidence type="ECO:0000256" key="4">
    <source>
        <dbReference type="ARBA" id="ARBA00022833"/>
    </source>
</evidence>
<dbReference type="InterPro" id="IPR001965">
    <property type="entry name" value="Znf_PHD"/>
</dbReference>
<evidence type="ECO:0000256" key="5">
    <source>
        <dbReference type="SAM" id="MobiDB-lite"/>
    </source>
</evidence>
<keyword evidence="1" id="KW-0479">Metal-binding</keyword>
<keyword evidence="8" id="KW-1185">Reference proteome</keyword>
<keyword evidence="3" id="KW-0863">Zinc-finger</keyword>
<dbReference type="PANTHER" id="PTHR32410:SF215">
    <property type="entry name" value="DC1 DOMAIN-CONTAINING PROTEIN"/>
    <property type="match status" value="1"/>
</dbReference>
<dbReference type="SMART" id="SM00249">
    <property type="entry name" value="PHD"/>
    <property type="match status" value="2"/>
</dbReference>
<proteinExistence type="predicted"/>
<sequence length="640" mass="72176">MAQKKSGYTYNKQHSFRKPEPENDDDPDIVANWACGTCGLPIFSTPVTRRWHMSNHDGCANLPAMLSPLLHPGKSLILNRDRQWTPKKCSRCGWACEDALYECPDVDGCGFRLDPVCALSVKVMHRSHEHRLTAVRGSFSSSWCSACGSQHGGHVVGLLDQFYVCVDCDFWLHPDCAKLPNAIRGGALHEHHLLLFYVGGLSERDKFQCNICSGIKEEEEKKEDFKGFGFYACFHCDYYAHVKCAKAKSPNRQLRTVFIYDGVIPNTIRLPMKDDHVSVMPLLVKALDIINVRRFASTSIDSDGGGPTTDLATISYDHKRVLDEHVLILHDGGRSDVERVCNACVQPISSSDSFYSCVDHNETSSENGGPCKDFFLHSCCAYLPVVLNFPRKRHKTLTLLTCKADGEKTPFNLFECDACNYTCNGFAYLSKADDNTSLVMDIVCALMPTSIMHQSHGVYHILQSKTYNQQPCSYCGSELKPDTSYVCNNCRNFGIHPACALIPEKVLYRKFDPHKLCHRRHLEKEQSILCEVCENRIPSGEWHYNCTKCQQSLHFNCIPSVDRLSKIKFGFTVRVQGHSCPVSCVRALSVYCYPCGHCGKTIKEHNDDIAFECPKCYFRMHKDCCAETLLSDKVEWEGVE</sequence>
<evidence type="ECO:0000256" key="2">
    <source>
        <dbReference type="ARBA" id="ARBA00022737"/>
    </source>
</evidence>
<feature type="compositionally biased region" description="Polar residues" evidence="5">
    <location>
        <begin position="1"/>
        <end position="13"/>
    </location>
</feature>
<gene>
    <name evidence="7" type="ORF">SHERM_13928</name>
</gene>
<dbReference type="Pfam" id="PF03107">
    <property type="entry name" value="C1_2"/>
    <property type="match status" value="1"/>
</dbReference>
<dbReference type="InterPro" id="IPR002219">
    <property type="entry name" value="PKC_DAG/PE"/>
</dbReference>
<comment type="caution">
    <text evidence="7">The sequence shown here is derived from an EMBL/GenBank/DDBJ whole genome shotgun (WGS) entry which is preliminary data.</text>
</comment>
<feature type="domain" description="Phorbol-ester/DAG-type" evidence="6">
    <location>
        <begin position="129"/>
        <end position="184"/>
    </location>
</feature>
<organism evidence="7 8">
    <name type="scientific">Striga hermonthica</name>
    <name type="common">Purple witchweed</name>
    <name type="synonym">Buchnera hermonthica</name>
    <dbReference type="NCBI Taxonomy" id="68872"/>
    <lineage>
        <taxon>Eukaryota</taxon>
        <taxon>Viridiplantae</taxon>
        <taxon>Streptophyta</taxon>
        <taxon>Embryophyta</taxon>
        <taxon>Tracheophyta</taxon>
        <taxon>Spermatophyta</taxon>
        <taxon>Magnoliopsida</taxon>
        <taxon>eudicotyledons</taxon>
        <taxon>Gunneridae</taxon>
        <taxon>Pentapetalae</taxon>
        <taxon>asterids</taxon>
        <taxon>lamiids</taxon>
        <taxon>Lamiales</taxon>
        <taxon>Orobanchaceae</taxon>
        <taxon>Buchnereae</taxon>
        <taxon>Striga</taxon>
    </lineage>
</organism>
<dbReference type="InterPro" id="IPR053192">
    <property type="entry name" value="Vacuole_Formation_Reg"/>
</dbReference>
<evidence type="ECO:0000313" key="8">
    <source>
        <dbReference type="Proteomes" id="UP001153555"/>
    </source>
</evidence>
<name>A0A9N7R4P7_STRHE</name>
<reference evidence="7" key="1">
    <citation type="submission" date="2019-12" db="EMBL/GenBank/DDBJ databases">
        <authorList>
            <person name="Scholes J."/>
        </authorList>
    </citation>
    <scope>NUCLEOTIDE SEQUENCE</scope>
</reference>
<dbReference type="Gene3D" id="3.30.60.20">
    <property type="match status" value="1"/>
</dbReference>
<dbReference type="EMBL" id="CACSLK010011313">
    <property type="protein sequence ID" value="CAA0813369.1"/>
    <property type="molecule type" value="Genomic_DNA"/>
</dbReference>
<protein>
    <recommendedName>
        <fullName evidence="6">Phorbol-ester/DAG-type domain-containing protein</fullName>
    </recommendedName>
</protein>
<evidence type="ECO:0000256" key="3">
    <source>
        <dbReference type="ARBA" id="ARBA00022771"/>
    </source>
</evidence>
<dbReference type="AlphaFoldDB" id="A0A9N7R4P7"/>
<feature type="region of interest" description="Disordered" evidence="5">
    <location>
        <begin position="1"/>
        <end position="25"/>
    </location>
</feature>
<keyword evidence="2" id="KW-0677">Repeat</keyword>
<dbReference type="InterPro" id="IPR004146">
    <property type="entry name" value="DC1"/>
</dbReference>
<dbReference type="InterPro" id="IPR046349">
    <property type="entry name" value="C1-like_sf"/>
</dbReference>
<evidence type="ECO:0000256" key="1">
    <source>
        <dbReference type="ARBA" id="ARBA00022723"/>
    </source>
</evidence>